<keyword evidence="3" id="KW-1185">Reference proteome</keyword>
<feature type="domain" description="At1g61320/AtMIF1 LRR" evidence="1">
    <location>
        <begin position="49"/>
        <end position="384"/>
    </location>
</feature>
<evidence type="ECO:0000313" key="3">
    <source>
        <dbReference type="Proteomes" id="UP000224567"/>
    </source>
</evidence>
<reference evidence="3" key="2">
    <citation type="journal article" date="2017" name="J. Anim. Genet.">
        <title>Multiple reference genome sequences of hot pepper reveal the massive evolution of plant disease resistance genes by retroduplication.</title>
        <authorList>
            <person name="Kim S."/>
            <person name="Park J."/>
            <person name="Yeom S.-I."/>
            <person name="Kim Y.-M."/>
            <person name="Seo E."/>
            <person name="Kim K.-T."/>
            <person name="Kim M.-S."/>
            <person name="Lee J.M."/>
            <person name="Cheong K."/>
            <person name="Shin H.-S."/>
            <person name="Kim S.-B."/>
            <person name="Han K."/>
            <person name="Lee J."/>
            <person name="Park M."/>
            <person name="Lee H.-A."/>
            <person name="Lee H.-Y."/>
            <person name="Lee Y."/>
            <person name="Oh S."/>
            <person name="Lee J.H."/>
            <person name="Choi E."/>
            <person name="Choi E."/>
            <person name="Lee S.E."/>
            <person name="Jeon J."/>
            <person name="Kim H."/>
            <person name="Choi G."/>
            <person name="Song H."/>
            <person name="Lee J."/>
            <person name="Lee S.-C."/>
            <person name="Kwon J.-K."/>
            <person name="Lee H.-Y."/>
            <person name="Koo N."/>
            <person name="Hong Y."/>
            <person name="Kim R.W."/>
            <person name="Kang W.-H."/>
            <person name="Huh J.H."/>
            <person name="Kang B.-C."/>
            <person name="Yang T.-J."/>
            <person name="Lee Y.-H."/>
            <person name="Bennetzen J.L."/>
            <person name="Choi D."/>
        </authorList>
    </citation>
    <scope>NUCLEOTIDE SEQUENCE [LARGE SCALE GENOMIC DNA]</scope>
    <source>
        <strain evidence="3">cv. PBC81</strain>
    </source>
</reference>
<reference evidence="2 3" key="1">
    <citation type="journal article" date="2017" name="Genome Biol.">
        <title>New reference genome sequences of hot pepper reveal the massive evolution of plant disease-resistance genes by retroduplication.</title>
        <authorList>
            <person name="Kim S."/>
            <person name="Park J."/>
            <person name="Yeom S.I."/>
            <person name="Kim Y.M."/>
            <person name="Seo E."/>
            <person name="Kim K.T."/>
            <person name="Kim M.S."/>
            <person name="Lee J.M."/>
            <person name="Cheong K."/>
            <person name="Shin H.S."/>
            <person name="Kim S.B."/>
            <person name="Han K."/>
            <person name="Lee J."/>
            <person name="Park M."/>
            <person name="Lee H.A."/>
            <person name="Lee H.Y."/>
            <person name="Lee Y."/>
            <person name="Oh S."/>
            <person name="Lee J.H."/>
            <person name="Choi E."/>
            <person name="Choi E."/>
            <person name="Lee S.E."/>
            <person name="Jeon J."/>
            <person name="Kim H."/>
            <person name="Choi G."/>
            <person name="Song H."/>
            <person name="Lee J."/>
            <person name="Lee S.C."/>
            <person name="Kwon J.K."/>
            <person name="Lee H.Y."/>
            <person name="Koo N."/>
            <person name="Hong Y."/>
            <person name="Kim R.W."/>
            <person name="Kang W.H."/>
            <person name="Huh J.H."/>
            <person name="Kang B.C."/>
            <person name="Yang T.J."/>
            <person name="Lee Y.H."/>
            <person name="Bennetzen J.L."/>
            <person name="Choi D."/>
        </authorList>
    </citation>
    <scope>NUCLEOTIDE SEQUENCE [LARGE SCALE GENOMIC DNA]</scope>
    <source>
        <strain evidence="3">cv. PBC81</strain>
    </source>
</reference>
<gene>
    <name evidence="2" type="ORF">CQW23_00665</name>
</gene>
<dbReference type="InterPro" id="IPR053772">
    <property type="entry name" value="At1g61320/At1g61330-like"/>
</dbReference>
<dbReference type="AlphaFoldDB" id="A0A2G2XLE2"/>
<dbReference type="Gene3D" id="3.80.10.10">
    <property type="entry name" value="Ribonuclease Inhibitor"/>
    <property type="match status" value="1"/>
</dbReference>
<sequence length="420" mass="48827">MSVPASLRYVFYHCKTKEDTLDKVALINRELYSWKSCEKIRKFVAYGIKYEECYAKDIDLWVHFATKVANVEEFFLGIMPGDQKYEFPRFAHKNGRLRNLTLRHCQLNPCGSFHWSSLVSLSIGLVELTDGVMETVLSGCPNLECLELFAFWGIQRLEISSVKLRNLTIESYLGMNHDPWLEIFAPYVQCLELKGLWRSGLRIRLRNVSSLVTALLHLHMAFEDEKRNLDSQYSYLKELLHSVAHAENLELSPWCIKFMSILELKGWQFPPSTRKFLRLGATLDRLEFPGICSFLQSSSDLETLVIYGSGYNRISHELLSKCTNEDEQRRKFEMQYCNGSFLHLKTIKFIYCFGPPSINKSVLLLVKYLLKHATALEKFFITNSYKKIDVSGDFVREKQELLSFPRSSPRASFIFCKPKY</sequence>
<comment type="caution">
    <text evidence="2">The sequence shown here is derived from an EMBL/GenBank/DDBJ whole genome shotgun (WGS) entry which is preliminary data.</text>
</comment>
<name>A0A2G2XLE2_CAPBA</name>
<dbReference type="OrthoDB" id="1289318at2759"/>
<proteinExistence type="predicted"/>
<dbReference type="InterPro" id="IPR055357">
    <property type="entry name" value="LRR_At1g61320_AtMIF1"/>
</dbReference>
<accession>A0A2G2XLE2</accession>
<dbReference type="Pfam" id="PF23622">
    <property type="entry name" value="LRR_At1g61320_AtMIF1"/>
    <property type="match status" value="1"/>
</dbReference>
<dbReference type="SUPFAM" id="SSF52047">
    <property type="entry name" value="RNI-like"/>
    <property type="match status" value="1"/>
</dbReference>
<dbReference type="InterPro" id="IPR032675">
    <property type="entry name" value="LRR_dom_sf"/>
</dbReference>
<dbReference type="PANTHER" id="PTHR34145:SF28">
    <property type="entry name" value="F-BOX DOMAIN-CONTAINING PROTEIN"/>
    <property type="match status" value="1"/>
</dbReference>
<dbReference type="EMBL" id="MLFT02000001">
    <property type="protein sequence ID" value="PHT58302.1"/>
    <property type="molecule type" value="Genomic_DNA"/>
</dbReference>
<organism evidence="2 3">
    <name type="scientific">Capsicum baccatum</name>
    <name type="common">Peruvian pepper</name>
    <dbReference type="NCBI Taxonomy" id="33114"/>
    <lineage>
        <taxon>Eukaryota</taxon>
        <taxon>Viridiplantae</taxon>
        <taxon>Streptophyta</taxon>
        <taxon>Embryophyta</taxon>
        <taxon>Tracheophyta</taxon>
        <taxon>Spermatophyta</taxon>
        <taxon>Magnoliopsida</taxon>
        <taxon>eudicotyledons</taxon>
        <taxon>Gunneridae</taxon>
        <taxon>Pentapetalae</taxon>
        <taxon>asterids</taxon>
        <taxon>lamiids</taxon>
        <taxon>Solanales</taxon>
        <taxon>Solanaceae</taxon>
        <taxon>Solanoideae</taxon>
        <taxon>Capsiceae</taxon>
        <taxon>Capsicum</taxon>
    </lineage>
</organism>
<dbReference type="Proteomes" id="UP000224567">
    <property type="component" value="Unassembled WGS sequence"/>
</dbReference>
<evidence type="ECO:0000259" key="1">
    <source>
        <dbReference type="Pfam" id="PF23622"/>
    </source>
</evidence>
<evidence type="ECO:0000313" key="2">
    <source>
        <dbReference type="EMBL" id="PHT58302.1"/>
    </source>
</evidence>
<dbReference type="PANTHER" id="PTHR34145">
    <property type="entry name" value="OS02G0105600 PROTEIN"/>
    <property type="match status" value="1"/>
</dbReference>
<protein>
    <recommendedName>
        <fullName evidence="1">At1g61320/AtMIF1 LRR domain-containing protein</fullName>
    </recommendedName>
</protein>